<feature type="region of interest" description="Disordered" evidence="3">
    <location>
        <begin position="1"/>
        <end position="21"/>
    </location>
</feature>
<sequence length="228" mass="24648">MSDRPDPAHAPALAVQEGPAIREPLQARSRESFARVQDAALNLLREKGDDSFTLAEVSERSGVSTGSIYGRVKGKDALLRLVHVRELERIDADTEAVLAAALEGHSSVEDGVRALVSALAELLRAEAGVLRPFMLRAVHDAEVARAGKRSSDRAIEAFCGGLLRYRDQIRRDDPQAAVEWCHTVVYSVLARRLGLGSTAEGADPTDLGVMVERLASMVTSYLTSPDPH</sequence>
<dbReference type="InterPro" id="IPR009057">
    <property type="entry name" value="Homeodomain-like_sf"/>
</dbReference>
<reference evidence="5 6" key="1">
    <citation type="submission" date="2024-07" db="EMBL/GenBank/DDBJ databases">
        <authorList>
            <person name="Thanompreechachai J."/>
            <person name="Duangmal K."/>
        </authorList>
    </citation>
    <scope>NUCLEOTIDE SEQUENCE [LARGE SCALE GENOMIC DNA]</scope>
    <source>
        <strain evidence="5 6">KCTC 19886</strain>
    </source>
</reference>
<evidence type="ECO:0000256" key="3">
    <source>
        <dbReference type="SAM" id="MobiDB-lite"/>
    </source>
</evidence>
<dbReference type="SUPFAM" id="SSF46689">
    <property type="entry name" value="Homeodomain-like"/>
    <property type="match status" value="1"/>
</dbReference>
<dbReference type="Gene3D" id="1.10.357.10">
    <property type="entry name" value="Tetracycline Repressor, domain 2"/>
    <property type="match status" value="1"/>
</dbReference>
<evidence type="ECO:0000259" key="4">
    <source>
        <dbReference type="PROSITE" id="PS50977"/>
    </source>
</evidence>
<name>A0ABV3P6G6_9ACTN</name>
<dbReference type="InterPro" id="IPR001647">
    <property type="entry name" value="HTH_TetR"/>
</dbReference>
<feature type="domain" description="HTH tetR-type" evidence="4">
    <location>
        <begin position="30"/>
        <end position="90"/>
    </location>
</feature>
<protein>
    <submittedName>
        <fullName evidence="5">TetR/AcrR family transcriptional regulator</fullName>
    </submittedName>
</protein>
<keyword evidence="6" id="KW-1185">Reference proteome</keyword>
<evidence type="ECO:0000256" key="2">
    <source>
        <dbReference type="PROSITE-ProRule" id="PRU00335"/>
    </source>
</evidence>
<dbReference type="PANTHER" id="PTHR30055:SF226">
    <property type="entry name" value="HTH-TYPE TRANSCRIPTIONAL REGULATOR PKSA"/>
    <property type="match status" value="1"/>
</dbReference>
<evidence type="ECO:0000313" key="6">
    <source>
        <dbReference type="Proteomes" id="UP001555826"/>
    </source>
</evidence>
<gene>
    <name evidence="5" type="ORF">AB1207_10285</name>
</gene>
<comment type="caution">
    <text evidence="5">The sequence shown here is derived from an EMBL/GenBank/DDBJ whole genome shotgun (WGS) entry which is preliminary data.</text>
</comment>
<dbReference type="Pfam" id="PF00440">
    <property type="entry name" value="TetR_N"/>
    <property type="match status" value="1"/>
</dbReference>
<dbReference type="PRINTS" id="PR00455">
    <property type="entry name" value="HTHTETR"/>
</dbReference>
<dbReference type="PANTHER" id="PTHR30055">
    <property type="entry name" value="HTH-TYPE TRANSCRIPTIONAL REGULATOR RUTR"/>
    <property type="match status" value="1"/>
</dbReference>
<dbReference type="EMBL" id="JBFNQN010000006">
    <property type="protein sequence ID" value="MEW9265135.1"/>
    <property type="molecule type" value="Genomic_DNA"/>
</dbReference>
<evidence type="ECO:0000313" key="5">
    <source>
        <dbReference type="EMBL" id="MEW9265135.1"/>
    </source>
</evidence>
<dbReference type="InterPro" id="IPR050109">
    <property type="entry name" value="HTH-type_TetR-like_transc_reg"/>
</dbReference>
<dbReference type="Proteomes" id="UP001555826">
    <property type="component" value="Unassembled WGS sequence"/>
</dbReference>
<dbReference type="PROSITE" id="PS50977">
    <property type="entry name" value="HTH_TETR_2"/>
    <property type="match status" value="1"/>
</dbReference>
<feature type="DNA-binding region" description="H-T-H motif" evidence="2">
    <location>
        <begin position="53"/>
        <end position="72"/>
    </location>
</feature>
<evidence type="ECO:0000256" key="1">
    <source>
        <dbReference type="ARBA" id="ARBA00023125"/>
    </source>
</evidence>
<dbReference type="RefSeq" id="WP_367638066.1">
    <property type="nucleotide sequence ID" value="NZ_JBFNQN010000006.1"/>
</dbReference>
<proteinExistence type="predicted"/>
<keyword evidence="1 2" id="KW-0238">DNA-binding</keyword>
<accession>A0ABV3P6G6</accession>
<organism evidence="5 6">
    <name type="scientific">Kineococcus endophyticus</name>
    <dbReference type="NCBI Taxonomy" id="1181883"/>
    <lineage>
        <taxon>Bacteria</taxon>
        <taxon>Bacillati</taxon>
        <taxon>Actinomycetota</taxon>
        <taxon>Actinomycetes</taxon>
        <taxon>Kineosporiales</taxon>
        <taxon>Kineosporiaceae</taxon>
        <taxon>Kineococcus</taxon>
    </lineage>
</organism>